<dbReference type="InterPro" id="IPR012944">
    <property type="entry name" value="SusD_RagB_dom"/>
</dbReference>
<evidence type="ECO:0000313" key="7">
    <source>
        <dbReference type="EMBL" id="NNU34031.1"/>
    </source>
</evidence>
<evidence type="ECO:0000259" key="6">
    <source>
        <dbReference type="Pfam" id="PF07980"/>
    </source>
</evidence>
<dbReference type="InterPro" id="IPR011990">
    <property type="entry name" value="TPR-like_helical_dom_sf"/>
</dbReference>
<dbReference type="SUPFAM" id="SSF48452">
    <property type="entry name" value="TPR-like"/>
    <property type="match status" value="1"/>
</dbReference>
<evidence type="ECO:0000313" key="8">
    <source>
        <dbReference type="Proteomes" id="UP000566071"/>
    </source>
</evidence>
<gene>
    <name evidence="7" type="ORF">HK413_07470</name>
</gene>
<organism evidence="7 8">
    <name type="scientific">Mucilaginibacter humi</name>
    <dbReference type="NCBI Taxonomy" id="2732510"/>
    <lineage>
        <taxon>Bacteria</taxon>
        <taxon>Pseudomonadati</taxon>
        <taxon>Bacteroidota</taxon>
        <taxon>Sphingobacteriia</taxon>
        <taxon>Sphingobacteriales</taxon>
        <taxon>Sphingobacteriaceae</taxon>
        <taxon>Mucilaginibacter</taxon>
    </lineage>
</organism>
<protein>
    <submittedName>
        <fullName evidence="7">RagB/SusD family nutrient uptake outer membrane protein</fullName>
    </submittedName>
</protein>
<sequence length="82" mass="9126">MAGEALRKNDLIRWGIFVPTIKALLSDITDTAAPAETNRGTASGSAYFAVLNLNKITDRDLLWPYPTSELQYNKALKQNEGW</sequence>
<reference evidence="7 8" key="1">
    <citation type="submission" date="2020-05" db="EMBL/GenBank/DDBJ databases">
        <authorList>
            <person name="Khan S.A."/>
            <person name="Jeon C.O."/>
            <person name="Chun B.H."/>
        </authorList>
    </citation>
    <scope>NUCLEOTIDE SEQUENCE [LARGE SCALE GENOMIC DNA]</scope>
    <source>
        <strain evidence="7 8">S1162</strain>
    </source>
</reference>
<accession>A0ABX1W1D3</accession>
<keyword evidence="4" id="KW-0472">Membrane</keyword>
<evidence type="ECO:0000256" key="5">
    <source>
        <dbReference type="ARBA" id="ARBA00023237"/>
    </source>
</evidence>
<proteinExistence type="inferred from homology"/>
<name>A0ABX1W1D3_9SPHI</name>
<evidence type="ECO:0000256" key="1">
    <source>
        <dbReference type="ARBA" id="ARBA00004442"/>
    </source>
</evidence>
<evidence type="ECO:0000256" key="3">
    <source>
        <dbReference type="ARBA" id="ARBA00022729"/>
    </source>
</evidence>
<dbReference type="EMBL" id="JABFCR010000028">
    <property type="protein sequence ID" value="NNU34031.1"/>
    <property type="molecule type" value="Genomic_DNA"/>
</dbReference>
<feature type="domain" description="RagB/SusD" evidence="6">
    <location>
        <begin position="1"/>
        <end position="82"/>
    </location>
</feature>
<comment type="similarity">
    <text evidence="2">Belongs to the SusD family.</text>
</comment>
<comment type="caution">
    <text evidence="7">The sequence shown here is derived from an EMBL/GenBank/DDBJ whole genome shotgun (WGS) entry which is preliminary data.</text>
</comment>
<dbReference type="Gene3D" id="1.25.40.390">
    <property type="match status" value="1"/>
</dbReference>
<dbReference type="Pfam" id="PF07980">
    <property type="entry name" value="SusD_RagB"/>
    <property type="match status" value="1"/>
</dbReference>
<comment type="subcellular location">
    <subcellularLocation>
        <location evidence="1">Cell outer membrane</location>
    </subcellularLocation>
</comment>
<keyword evidence="5" id="KW-0998">Cell outer membrane</keyword>
<evidence type="ECO:0000256" key="4">
    <source>
        <dbReference type="ARBA" id="ARBA00023136"/>
    </source>
</evidence>
<evidence type="ECO:0000256" key="2">
    <source>
        <dbReference type="ARBA" id="ARBA00006275"/>
    </source>
</evidence>
<keyword evidence="3" id="KW-0732">Signal</keyword>
<keyword evidence="8" id="KW-1185">Reference proteome</keyword>
<dbReference type="Proteomes" id="UP000566071">
    <property type="component" value="Unassembled WGS sequence"/>
</dbReference>